<sequence length="62" mass="6505">MHALAELGDQLIELLGPSGGGGHETARFEGGAYEGAAETARRTCDEPNLSFLCHAISKTLFS</sequence>
<comment type="caution">
    <text evidence="1">The sequence shown here is derived from an EMBL/GenBank/DDBJ whole genome shotgun (WGS) entry which is preliminary data.</text>
</comment>
<evidence type="ECO:0000313" key="2">
    <source>
        <dbReference type="Proteomes" id="UP001142372"/>
    </source>
</evidence>
<evidence type="ECO:0000313" key="1">
    <source>
        <dbReference type="EMBL" id="GLJ77226.1"/>
    </source>
</evidence>
<reference evidence="1" key="2">
    <citation type="submission" date="2023-01" db="EMBL/GenBank/DDBJ databases">
        <authorList>
            <person name="Sun Q."/>
            <person name="Evtushenko L."/>
        </authorList>
    </citation>
    <scope>NUCLEOTIDE SEQUENCE</scope>
    <source>
        <strain evidence="1">VKM Ac-1401</strain>
    </source>
</reference>
<gene>
    <name evidence="1" type="ORF">GCM10017584_28000</name>
</gene>
<dbReference type="Proteomes" id="UP001142372">
    <property type="component" value="Unassembled WGS sequence"/>
</dbReference>
<name>A0A9W6HB10_9MICO</name>
<dbReference type="EMBL" id="BSEN01000013">
    <property type="protein sequence ID" value="GLJ77226.1"/>
    <property type="molecule type" value="Genomic_DNA"/>
</dbReference>
<organism evidence="1 2">
    <name type="scientific">Leifsonia poae</name>
    <dbReference type="NCBI Taxonomy" id="110933"/>
    <lineage>
        <taxon>Bacteria</taxon>
        <taxon>Bacillati</taxon>
        <taxon>Actinomycetota</taxon>
        <taxon>Actinomycetes</taxon>
        <taxon>Micrococcales</taxon>
        <taxon>Microbacteriaceae</taxon>
        <taxon>Leifsonia</taxon>
    </lineage>
</organism>
<dbReference type="AlphaFoldDB" id="A0A9W6HB10"/>
<keyword evidence="2" id="KW-1185">Reference proteome</keyword>
<proteinExistence type="predicted"/>
<protein>
    <submittedName>
        <fullName evidence="1">Uncharacterized protein</fullName>
    </submittedName>
</protein>
<reference evidence="1" key="1">
    <citation type="journal article" date="2014" name="Int. J. Syst. Evol. Microbiol.">
        <title>Complete genome sequence of Corynebacterium casei LMG S-19264T (=DSM 44701T), isolated from a smear-ripened cheese.</title>
        <authorList>
            <consortium name="US DOE Joint Genome Institute (JGI-PGF)"/>
            <person name="Walter F."/>
            <person name="Albersmeier A."/>
            <person name="Kalinowski J."/>
            <person name="Ruckert C."/>
        </authorList>
    </citation>
    <scope>NUCLEOTIDE SEQUENCE</scope>
    <source>
        <strain evidence="1">VKM Ac-1401</strain>
    </source>
</reference>
<accession>A0A9W6HB10</accession>